<evidence type="ECO:0000256" key="1">
    <source>
        <dbReference type="SAM" id="Phobius"/>
    </source>
</evidence>
<dbReference type="Gene3D" id="3.40.50.150">
    <property type="entry name" value="Vaccinia Virus protein VP39"/>
    <property type="match status" value="1"/>
</dbReference>
<gene>
    <name evidence="3" type="ORF">A6X21_14965</name>
</gene>
<dbReference type="GO" id="GO:0032259">
    <property type="term" value="P:methylation"/>
    <property type="evidence" value="ECO:0007669"/>
    <property type="project" value="UniProtKB-KW"/>
</dbReference>
<evidence type="ECO:0000313" key="3">
    <source>
        <dbReference type="EMBL" id="ODA27856.1"/>
    </source>
</evidence>
<sequence length="278" mass="31327">MRHIMNQTCHEAASAIFTHGEASRKSSRKLPVWSLGFVILFAAAGSLGMANEPPVAIEQAPRYTFREDHDPNGTGKFYMGREIALVMSFHGAPWLERPEREEEERLSKLVQLLDLKPNQVAADIGAGSGVITMMMADQVGPKGKVLAVDIQQEMLDLLADKLNRRNLLNVDLVLGTEKSPKIAPGTLDLALMVDVYHELEFPYEMMKEMAASLKPGGRLVFVEYRREDPEVPIKLIHKMYEAQVRKEAEQPEFGLKWKATHKDLPRQHVIVFEKSAQK</sequence>
<dbReference type="STRING" id="1841610.A6X21_14965"/>
<comment type="caution">
    <text evidence="3">The sequence shown here is derived from an EMBL/GenBank/DDBJ whole genome shotgun (WGS) entry which is preliminary data.</text>
</comment>
<dbReference type="AlphaFoldDB" id="A0A1C3E3N1"/>
<reference evidence="3 4" key="1">
    <citation type="submission" date="2016-05" db="EMBL/GenBank/DDBJ databases">
        <title>Genomic and physiological characterization of Planctopirus sp. isolated from fresh water lake.</title>
        <authorList>
            <person name="Subhash Y."/>
            <person name="Ramana C."/>
        </authorList>
    </citation>
    <scope>NUCLEOTIDE SEQUENCE [LARGE SCALE GENOMIC DNA]</scope>
    <source>
        <strain evidence="3 4">JC280</strain>
    </source>
</reference>
<feature type="domain" description="Methyltransferase" evidence="2">
    <location>
        <begin position="122"/>
        <end position="217"/>
    </location>
</feature>
<dbReference type="InterPro" id="IPR029063">
    <property type="entry name" value="SAM-dependent_MTases_sf"/>
</dbReference>
<dbReference type="GO" id="GO:0008168">
    <property type="term" value="F:methyltransferase activity"/>
    <property type="evidence" value="ECO:0007669"/>
    <property type="project" value="UniProtKB-KW"/>
</dbReference>
<protein>
    <submittedName>
        <fullName evidence="3">Methyltransferase type 11</fullName>
    </submittedName>
</protein>
<proteinExistence type="predicted"/>
<keyword evidence="3" id="KW-0489">Methyltransferase</keyword>
<name>A0A1C3E3N1_9PLAN</name>
<keyword evidence="1" id="KW-0472">Membrane</keyword>
<accession>A0A1C3E3N1</accession>
<dbReference type="Proteomes" id="UP000094828">
    <property type="component" value="Unassembled WGS sequence"/>
</dbReference>
<evidence type="ECO:0000259" key="2">
    <source>
        <dbReference type="Pfam" id="PF13649"/>
    </source>
</evidence>
<dbReference type="PANTHER" id="PTHR43591">
    <property type="entry name" value="METHYLTRANSFERASE"/>
    <property type="match status" value="1"/>
</dbReference>
<dbReference type="Pfam" id="PF13649">
    <property type="entry name" value="Methyltransf_25"/>
    <property type="match status" value="1"/>
</dbReference>
<dbReference type="SUPFAM" id="SSF53335">
    <property type="entry name" value="S-adenosyl-L-methionine-dependent methyltransferases"/>
    <property type="match status" value="1"/>
</dbReference>
<dbReference type="CDD" id="cd02440">
    <property type="entry name" value="AdoMet_MTases"/>
    <property type="match status" value="1"/>
</dbReference>
<keyword evidence="4" id="KW-1185">Reference proteome</keyword>
<keyword evidence="3" id="KW-0808">Transferase</keyword>
<keyword evidence="1" id="KW-1133">Transmembrane helix</keyword>
<dbReference type="EMBL" id="LYDR01000159">
    <property type="protein sequence ID" value="ODA27856.1"/>
    <property type="molecule type" value="Genomic_DNA"/>
</dbReference>
<organism evidence="3 4">
    <name type="scientific">Planctopirus hydrillae</name>
    <dbReference type="NCBI Taxonomy" id="1841610"/>
    <lineage>
        <taxon>Bacteria</taxon>
        <taxon>Pseudomonadati</taxon>
        <taxon>Planctomycetota</taxon>
        <taxon>Planctomycetia</taxon>
        <taxon>Planctomycetales</taxon>
        <taxon>Planctomycetaceae</taxon>
        <taxon>Planctopirus</taxon>
    </lineage>
</organism>
<dbReference type="InterPro" id="IPR041698">
    <property type="entry name" value="Methyltransf_25"/>
</dbReference>
<feature type="transmembrane region" description="Helical" evidence="1">
    <location>
        <begin position="30"/>
        <end position="50"/>
    </location>
</feature>
<dbReference type="OrthoDB" id="9784101at2"/>
<dbReference type="PANTHER" id="PTHR43591:SF24">
    <property type="entry name" value="2-METHOXY-6-POLYPRENYL-1,4-BENZOQUINOL METHYLASE, MITOCHONDRIAL"/>
    <property type="match status" value="1"/>
</dbReference>
<evidence type="ECO:0000313" key="4">
    <source>
        <dbReference type="Proteomes" id="UP000094828"/>
    </source>
</evidence>
<keyword evidence="1" id="KW-0812">Transmembrane</keyword>